<evidence type="ECO:0000313" key="2">
    <source>
        <dbReference type="EMBL" id="KMS57888.1"/>
    </source>
</evidence>
<keyword evidence="1" id="KW-0472">Membrane</keyword>
<organism evidence="2 3">
    <name type="scientific">Sphingobium cupriresistens LL01</name>
    <dbReference type="NCBI Taxonomy" id="1420583"/>
    <lineage>
        <taxon>Bacteria</taxon>
        <taxon>Pseudomonadati</taxon>
        <taxon>Pseudomonadota</taxon>
        <taxon>Alphaproteobacteria</taxon>
        <taxon>Sphingomonadales</taxon>
        <taxon>Sphingomonadaceae</taxon>
        <taxon>Sphingobium</taxon>
    </lineage>
</organism>
<dbReference type="AlphaFoldDB" id="A0A0J7Y375"/>
<evidence type="ECO:0000256" key="1">
    <source>
        <dbReference type="SAM" id="Phobius"/>
    </source>
</evidence>
<accession>A0A0J7Y375</accession>
<gene>
    <name evidence="2" type="ORF">V473_06755</name>
</gene>
<keyword evidence="3" id="KW-1185">Reference proteome</keyword>
<dbReference type="RefSeq" id="WP_269076430.1">
    <property type="nucleotide sequence ID" value="NZ_KQ130434.1"/>
</dbReference>
<protein>
    <submittedName>
        <fullName evidence="2">Uncharacterized protein</fullName>
    </submittedName>
</protein>
<dbReference type="EMBL" id="JACT01000001">
    <property type="protein sequence ID" value="KMS57888.1"/>
    <property type="molecule type" value="Genomic_DNA"/>
</dbReference>
<comment type="caution">
    <text evidence="2">The sequence shown here is derived from an EMBL/GenBank/DDBJ whole genome shotgun (WGS) entry which is preliminary data.</text>
</comment>
<dbReference type="Proteomes" id="UP000052232">
    <property type="component" value="Unassembled WGS sequence"/>
</dbReference>
<proteinExistence type="predicted"/>
<name>A0A0J7Y375_9SPHN</name>
<dbReference type="PATRIC" id="fig|1420583.3.peg.1359"/>
<dbReference type="STRING" id="1420583.V473_06755"/>
<feature type="transmembrane region" description="Helical" evidence="1">
    <location>
        <begin position="21"/>
        <end position="39"/>
    </location>
</feature>
<sequence length="43" mass="4581">MMEDDDEARGLIAAMRARSGVIIAAVGMVAWGALLWAMFGDVL</sequence>
<evidence type="ECO:0000313" key="3">
    <source>
        <dbReference type="Proteomes" id="UP000052232"/>
    </source>
</evidence>
<keyword evidence="1" id="KW-0812">Transmembrane</keyword>
<keyword evidence="1" id="KW-1133">Transmembrane helix</keyword>
<reference evidence="2 3" key="1">
    <citation type="journal article" date="2015" name="G3 (Bethesda)">
        <title>Insights into Ongoing Evolution of the Hexachlorocyclohexane Catabolic Pathway from Comparative Genomics of Ten Sphingomonadaceae Strains.</title>
        <authorList>
            <person name="Pearce S.L."/>
            <person name="Oakeshott J.G."/>
            <person name="Pandey G."/>
        </authorList>
    </citation>
    <scope>NUCLEOTIDE SEQUENCE [LARGE SCALE GENOMIC DNA]</scope>
    <source>
        <strain evidence="2 3">LL01</strain>
    </source>
</reference>